<protein>
    <submittedName>
        <fullName evidence="1">Uncharacterized protein</fullName>
    </submittedName>
</protein>
<dbReference type="EMBL" id="JABFAD010000003">
    <property type="protein sequence ID" value="MBA0794678.1"/>
    <property type="molecule type" value="Genomic_DNA"/>
</dbReference>
<sequence>MPDSTGAELCVQLHPHWPKGHPLVSCTYPMAKSHRARCNCYLAQA</sequence>
<evidence type="ECO:0000313" key="2">
    <source>
        <dbReference type="Proteomes" id="UP000593560"/>
    </source>
</evidence>
<dbReference type="Proteomes" id="UP000593560">
    <property type="component" value="Unassembled WGS sequence"/>
</dbReference>
<evidence type="ECO:0000313" key="1">
    <source>
        <dbReference type="EMBL" id="MBA0794678.1"/>
    </source>
</evidence>
<reference evidence="1 2" key="1">
    <citation type="journal article" date="2019" name="Genome Biol. Evol.">
        <title>Insights into the evolution of the New World diploid cottons (Gossypium, subgenus Houzingenia) based on genome sequencing.</title>
        <authorList>
            <person name="Grover C.E."/>
            <person name="Arick M.A. 2nd"/>
            <person name="Thrash A."/>
            <person name="Conover J.L."/>
            <person name="Sanders W.S."/>
            <person name="Peterson D.G."/>
            <person name="Frelichowski J.E."/>
            <person name="Scheffler J.A."/>
            <person name="Scheffler B.E."/>
            <person name="Wendel J.F."/>
        </authorList>
    </citation>
    <scope>NUCLEOTIDE SEQUENCE [LARGE SCALE GENOMIC DNA]</scope>
    <source>
        <strain evidence="1">0</strain>
        <tissue evidence="1">Leaf</tissue>
    </source>
</reference>
<gene>
    <name evidence="1" type="ORF">Gohar_018986</name>
</gene>
<organism evidence="1 2">
    <name type="scientific">Gossypium harknessii</name>
    <dbReference type="NCBI Taxonomy" id="34285"/>
    <lineage>
        <taxon>Eukaryota</taxon>
        <taxon>Viridiplantae</taxon>
        <taxon>Streptophyta</taxon>
        <taxon>Embryophyta</taxon>
        <taxon>Tracheophyta</taxon>
        <taxon>Spermatophyta</taxon>
        <taxon>Magnoliopsida</taxon>
        <taxon>eudicotyledons</taxon>
        <taxon>Gunneridae</taxon>
        <taxon>Pentapetalae</taxon>
        <taxon>rosids</taxon>
        <taxon>malvids</taxon>
        <taxon>Malvales</taxon>
        <taxon>Malvaceae</taxon>
        <taxon>Malvoideae</taxon>
        <taxon>Gossypium</taxon>
    </lineage>
</organism>
<accession>A0A7J9GBH8</accession>
<dbReference type="AlphaFoldDB" id="A0A7J9GBH8"/>
<name>A0A7J9GBH8_9ROSI</name>
<keyword evidence="2" id="KW-1185">Reference proteome</keyword>
<proteinExistence type="predicted"/>
<comment type="caution">
    <text evidence="1">The sequence shown here is derived from an EMBL/GenBank/DDBJ whole genome shotgun (WGS) entry which is preliminary data.</text>
</comment>